<keyword evidence="3 5" id="KW-1133">Transmembrane helix</keyword>
<dbReference type="Pfam" id="PF00146">
    <property type="entry name" value="NADHdh"/>
    <property type="match status" value="1"/>
</dbReference>
<feature type="transmembrane region" description="Helical" evidence="5">
    <location>
        <begin position="12"/>
        <end position="36"/>
    </location>
</feature>
<dbReference type="EMBL" id="UINC01000846">
    <property type="protein sequence ID" value="SUZ62086.1"/>
    <property type="molecule type" value="Genomic_DNA"/>
</dbReference>
<protein>
    <submittedName>
        <fullName evidence="6">Uncharacterized protein</fullName>
    </submittedName>
</protein>
<evidence type="ECO:0000313" key="6">
    <source>
        <dbReference type="EMBL" id="SUZ62086.1"/>
    </source>
</evidence>
<evidence type="ECO:0000256" key="2">
    <source>
        <dbReference type="ARBA" id="ARBA00022692"/>
    </source>
</evidence>
<dbReference type="PANTHER" id="PTHR11432">
    <property type="entry name" value="NADH DEHYDROGENASE SUBUNIT 1"/>
    <property type="match status" value="1"/>
</dbReference>
<feature type="transmembrane region" description="Helical" evidence="5">
    <location>
        <begin position="87"/>
        <end position="108"/>
    </location>
</feature>
<accession>A0A381P561</accession>
<feature type="transmembrane region" description="Helical" evidence="5">
    <location>
        <begin position="204"/>
        <end position="225"/>
    </location>
</feature>
<comment type="subcellular location">
    <subcellularLocation>
        <location evidence="1">Membrane</location>
        <topology evidence="1">Multi-pass membrane protein</topology>
    </subcellularLocation>
</comment>
<dbReference type="HAMAP" id="MF_01350">
    <property type="entry name" value="NDH1_NuoH"/>
    <property type="match status" value="1"/>
</dbReference>
<sequence>MEILLEIIMIPAVLAIIKIVVIVLLFAMPLGTFLTLMERKWSAMIQDRVGPNRANIGNFTGHGIMHLAADGLKSIFKEDTMPKGADGFLYLIAPFFGLIAAVATFAIIPIAGPIGDFTFQVTDIEPGLLFIFAITSLSVYGAVLAGTSSNSKFALLGGTRASAQMISYEVFMGLALMGIFMVYGTTRVSGIVDGQNEYWFGSLIPMWGVFTQPLGFVLFFTALVAETKRAPFDAPEGESEIVAGYFLEYSGMRWSAFMLAEYVALVGVASLITTLFFGGYHIPWLHLWESAPQWLVTILQIIKFSVFTLFFCWFQIQLRWTVPKFRFDQTMALGWKKLLPLSLINLFVTAFVILAFA</sequence>
<proteinExistence type="inferred from homology"/>
<evidence type="ECO:0000256" key="3">
    <source>
        <dbReference type="ARBA" id="ARBA00022989"/>
    </source>
</evidence>
<keyword evidence="4 5" id="KW-0472">Membrane</keyword>
<keyword evidence="2 5" id="KW-0812">Transmembrane</keyword>
<feature type="transmembrane region" description="Helical" evidence="5">
    <location>
        <begin position="166"/>
        <end position="184"/>
    </location>
</feature>
<evidence type="ECO:0000256" key="1">
    <source>
        <dbReference type="ARBA" id="ARBA00004141"/>
    </source>
</evidence>
<dbReference type="PANTHER" id="PTHR11432:SF3">
    <property type="entry name" value="NADH-UBIQUINONE OXIDOREDUCTASE CHAIN 1"/>
    <property type="match status" value="1"/>
</dbReference>
<dbReference type="GO" id="GO:0016020">
    <property type="term" value="C:membrane"/>
    <property type="evidence" value="ECO:0007669"/>
    <property type="project" value="UniProtKB-SubCell"/>
</dbReference>
<feature type="transmembrane region" description="Helical" evidence="5">
    <location>
        <begin position="128"/>
        <end position="145"/>
    </location>
</feature>
<name>A0A381P561_9ZZZZ</name>
<reference evidence="6" key="1">
    <citation type="submission" date="2018-05" db="EMBL/GenBank/DDBJ databases">
        <authorList>
            <person name="Lanie J.A."/>
            <person name="Ng W.-L."/>
            <person name="Kazmierczak K.M."/>
            <person name="Andrzejewski T.M."/>
            <person name="Davidsen T.M."/>
            <person name="Wayne K.J."/>
            <person name="Tettelin H."/>
            <person name="Glass J.I."/>
            <person name="Rusch D."/>
            <person name="Podicherti R."/>
            <person name="Tsui H.-C.T."/>
            <person name="Winkler M.E."/>
        </authorList>
    </citation>
    <scope>NUCLEOTIDE SEQUENCE</scope>
</reference>
<feature type="transmembrane region" description="Helical" evidence="5">
    <location>
        <begin position="262"/>
        <end position="282"/>
    </location>
</feature>
<dbReference type="InterPro" id="IPR001694">
    <property type="entry name" value="NADH_UbQ_OxRdtase_su1/FPO"/>
</dbReference>
<evidence type="ECO:0000256" key="5">
    <source>
        <dbReference type="SAM" id="Phobius"/>
    </source>
</evidence>
<dbReference type="GO" id="GO:0003954">
    <property type="term" value="F:NADH dehydrogenase activity"/>
    <property type="evidence" value="ECO:0007669"/>
    <property type="project" value="TreeGrafter"/>
</dbReference>
<evidence type="ECO:0000256" key="4">
    <source>
        <dbReference type="ARBA" id="ARBA00023136"/>
    </source>
</evidence>
<dbReference type="GO" id="GO:0009060">
    <property type="term" value="P:aerobic respiration"/>
    <property type="evidence" value="ECO:0007669"/>
    <property type="project" value="TreeGrafter"/>
</dbReference>
<gene>
    <name evidence="6" type="ORF">METZ01_LOCUS14940</name>
</gene>
<organism evidence="6">
    <name type="scientific">marine metagenome</name>
    <dbReference type="NCBI Taxonomy" id="408172"/>
    <lineage>
        <taxon>unclassified sequences</taxon>
        <taxon>metagenomes</taxon>
        <taxon>ecological metagenomes</taxon>
    </lineage>
</organism>
<dbReference type="AlphaFoldDB" id="A0A381P561"/>
<feature type="transmembrane region" description="Helical" evidence="5">
    <location>
        <begin position="294"/>
        <end position="316"/>
    </location>
</feature>
<feature type="transmembrane region" description="Helical" evidence="5">
    <location>
        <begin position="337"/>
        <end position="356"/>
    </location>
</feature>